<dbReference type="Proteomes" id="UP000029723">
    <property type="component" value="Unassembled WGS sequence"/>
</dbReference>
<dbReference type="EMBL" id="JRPQ01000205">
    <property type="protein sequence ID" value="KGI21071.1"/>
    <property type="molecule type" value="Genomic_DNA"/>
</dbReference>
<feature type="domain" description="DUF7168" evidence="2">
    <location>
        <begin position="65"/>
        <end position="195"/>
    </location>
</feature>
<dbReference type="RefSeq" id="WP_036929371.1">
    <property type="nucleotide sequence ID" value="NZ_JRPQ01000205.1"/>
</dbReference>
<evidence type="ECO:0000313" key="3">
    <source>
        <dbReference type="EMBL" id="KGI21071.1"/>
    </source>
</evidence>
<evidence type="ECO:0000259" key="2">
    <source>
        <dbReference type="Pfam" id="PF23771"/>
    </source>
</evidence>
<dbReference type="OrthoDB" id="1047230at2"/>
<dbReference type="AlphaFoldDB" id="A0A098YP03"/>
<name>A0A098YP03_9BACT</name>
<reference evidence="3 4" key="1">
    <citation type="submission" date="2014-07" db="EMBL/GenBank/DDBJ databases">
        <authorList>
            <person name="McCorrison J."/>
            <person name="Sanka R."/>
            <person name="Torralba M."/>
            <person name="Gillis M."/>
            <person name="Haft D.H."/>
            <person name="Methe B."/>
            <person name="Sutton G."/>
            <person name="Nelson K.E."/>
        </authorList>
    </citation>
    <scope>NUCLEOTIDE SEQUENCE [LARGE SCALE GENOMIC DNA]</scope>
    <source>
        <strain evidence="3 4">S9-PR14</strain>
    </source>
</reference>
<accession>A0A098YP03</accession>
<feature type="domain" description="DUF2786" evidence="1">
    <location>
        <begin position="6"/>
        <end position="47"/>
    </location>
</feature>
<sequence length="237" mass="26959">MKSDDKILEKIKKLLRLQNSAESLGNEGEAYAAANAVHRLLTTYNLSLGDISDEERETLNITASDEITYRSPYGSQWKRNLLALITENNYCRALAIPSCQHMIIVGQEDNVVVVKTLYDYLVSTFTSLAPRRKAEFEYQLRQEGRRLTDGGKRKFLHSYFIGAVVGLQDNFESRKPTSDETGLMVCHTAAIEEFLGKDSFYIKKDFKGRKTKEDLMLEGVLYGQKDGQNISLNRQIQ</sequence>
<organism evidence="3 4">
    <name type="scientific">Hoylesella timonensis S9-PR14</name>
    <dbReference type="NCBI Taxonomy" id="1401062"/>
    <lineage>
        <taxon>Bacteria</taxon>
        <taxon>Pseudomonadati</taxon>
        <taxon>Bacteroidota</taxon>
        <taxon>Bacteroidia</taxon>
        <taxon>Bacteroidales</taxon>
        <taxon>Prevotellaceae</taxon>
        <taxon>Hoylesella</taxon>
    </lineage>
</organism>
<dbReference type="Pfam" id="PF23771">
    <property type="entry name" value="DUF7168"/>
    <property type="match status" value="1"/>
</dbReference>
<proteinExistence type="predicted"/>
<dbReference type="Pfam" id="PF10979">
    <property type="entry name" value="DUF2786"/>
    <property type="match status" value="1"/>
</dbReference>
<evidence type="ECO:0000259" key="1">
    <source>
        <dbReference type="Pfam" id="PF10979"/>
    </source>
</evidence>
<evidence type="ECO:0000313" key="4">
    <source>
        <dbReference type="Proteomes" id="UP000029723"/>
    </source>
</evidence>
<gene>
    <name evidence="3" type="ORF">HMPREF9304_12420</name>
</gene>
<dbReference type="InterPro" id="IPR024498">
    <property type="entry name" value="DUF2786"/>
</dbReference>
<protein>
    <submittedName>
        <fullName evidence="3">Uncharacterized protein</fullName>
    </submittedName>
</protein>
<dbReference type="InterPro" id="IPR055592">
    <property type="entry name" value="DUF7168"/>
</dbReference>
<comment type="caution">
    <text evidence="3">The sequence shown here is derived from an EMBL/GenBank/DDBJ whole genome shotgun (WGS) entry which is preliminary data.</text>
</comment>